<dbReference type="GO" id="GO:0019748">
    <property type="term" value="P:secondary metabolic process"/>
    <property type="evidence" value="ECO:0007669"/>
    <property type="project" value="TreeGrafter"/>
</dbReference>
<dbReference type="OrthoDB" id="9777673at2"/>
<evidence type="ECO:0000313" key="12">
    <source>
        <dbReference type="EMBL" id="AFM03007.1"/>
    </source>
</evidence>
<dbReference type="KEGG" id="fli:Fleli_0540"/>
<dbReference type="PANTHER" id="PTHR21240:SF27">
    <property type="entry name" value="2-AMINO-3-CARBOXYMUCONATE-6-SEMIALDEHYDE DECARBOXYLASE"/>
    <property type="match status" value="1"/>
</dbReference>
<evidence type="ECO:0000256" key="4">
    <source>
        <dbReference type="ARBA" id="ARBA00012365"/>
    </source>
</evidence>
<keyword evidence="12" id="KW-0378">Hydrolase</keyword>
<dbReference type="AlphaFoldDB" id="I4AGC2"/>
<keyword evidence="6" id="KW-0479">Metal-binding</keyword>
<dbReference type="Proteomes" id="UP000006054">
    <property type="component" value="Chromosome"/>
</dbReference>
<dbReference type="eggNOG" id="COG2159">
    <property type="taxonomic scope" value="Bacteria"/>
</dbReference>
<dbReference type="EC" id="4.1.1.45" evidence="4"/>
<keyword evidence="7" id="KW-0210">Decarboxylase</keyword>
<evidence type="ECO:0000256" key="10">
    <source>
        <dbReference type="ARBA" id="ARBA00031120"/>
    </source>
</evidence>
<evidence type="ECO:0000256" key="3">
    <source>
        <dbReference type="ARBA" id="ARBA00011245"/>
    </source>
</evidence>
<dbReference type="Pfam" id="PF04909">
    <property type="entry name" value="Amidohydro_2"/>
    <property type="match status" value="1"/>
</dbReference>
<dbReference type="GO" id="GO:0170033">
    <property type="term" value="P:L-amino acid metabolic process"/>
    <property type="evidence" value="ECO:0007669"/>
    <property type="project" value="UniProtKB-ARBA"/>
</dbReference>
<dbReference type="RefSeq" id="WP_014796467.1">
    <property type="nucleotide sequence ID" value="NC_018018.1"/>
</dbReference>
<comment type="similarity">
    <text evidence="2">Belongs to the metallo-dependent hydrolases superfamily. ACMSD family.</text>
</comment>
<evidence type="ECO:0000256" key="8">
    <source>
        <dbReference type="ARBA" id="ARBA00022833"/>
    </source>
</evidence>
<name>I4AGC2_BERLS</name>
<dbReference type="PATRIC" id="fig|880071.3.peg.509"/>
<accession>I4AGC2</accession>
<dbReference type="InterPro" id="IPR032465">
    <property type="entry name" value="ACMSD"/>
</dbReference>
<sequence length="367" mass="41491">MPQDTPNTANPNKKKIFTPESNLFTIDIHTHILPERLPNLRDRYGYGGFIHLDHHKPCCARMMMDDRFFREVEDNCWSAERRMQDCNHQHVDVQVLSTVPVMFGYWAKPEHTWDLSKMLNEHIAGIVKDYPDRFVGLGTLPMQAPDLAIKELERCVNDLGLAGVEIGSHIMDWNLDAPELFPIFEAAAELGAAIFVHPWDMMGTSKMPKYWLPWLVGMPAETSLAICSMIFGGIFEKLPNLKVAFAHGGGSFPATIGRIQHGFDVRPDLCAIDNPIAPKDYLGKFYLDSLVHSPEMLDYVVKLIGADKVCLGTDYPFPLGELQPGKLIHSMNYDDKQKEQLLSGSALDWLGLKKSDFAFMQSWDVVK</sequence>
<evidence type="ECO:0000256" key="7">
    <source>
        <dbReference type="ARBA" id="ARBA00022793"/>
    </source>
</evidence>
<evidence type="ECO:0000256" key="1">
    <source>
        <dbReference type="ARBA" id="ARBA00005079"/>
    </source>
</evidence>
<evidence type="ECO:0000259" key="11">
    <source>
        <dbReference type="Pfam" id="PF04909"/>
    </source>
</evidence>
<keyword evidence="8" id="KW-0862">Zinc</keyword>
<dbReference type="GO" id="GO:0046872">
    <property type="term" value="F:metal ion binding"/>
    <property type="evidence" value="ECO:0007669"/>
    <property type="project" value="UniProtKB-KW"/>
</dbReference>
<dbReference type="InterPro" id="IPR032466">
    <property type="entry name" value="Metal_Hydrolase"/>
</dbReference>
<feature type="domain" description="Amidohydrolase-related" evidence="11">
    <location>
        <begin position="26"/>
        <end position="352"/>
    </location>
</feature>
<organism evidence="12 13">
    <name type="scientific">Bernardetia litoralis (strain ATCC 23117 / DSM 6794 / NBRC 15988 / NCIMB 1366 / Fx l1 / Sio-4)</name>
    <name type="common">Flexibacter litoralis</name>
    <dbReference type="NCBI Taxonomy" id="880071"/>
    <lineage>
        <taxon>Bacteria</taxon>
        <taxon>Pseudomonadati</taxon>
        <taxon>Bacteroidota</taxon>
        <taxon>Cytophagia</taxon>
        <taxon>Cytophagales</taxon>
        <taxon>Bernardetiaceae</taxon>
        <taxon>Bernardetia</taxon>
    </lineage>
</organism>
<evidence type="ECO:0000256" key="6">
    <source>
        <dbReference type="ARBA" id="ARBA00022723"/>
    </source>
</evidence>
<evidence type="ECO:0000256" key="5">
    <source>
        <dbReference type="ARBA" id="ARBA00021214"/>
    </source>
</evidence>
<protein>
    <recommendedName>
        <fullName evidence="5">2-amino-3-carboxymuconate-6-semialdehyde decarboxylase</fullName>
        <ecNumber evidence="4">4.1.1.45</ecNumber>
    </recommendedName>
    <alternativeName>
        <fullName evidence="10">Picolinate carboxylase</fullName>
    </alternativeName>
</protein>
<dbReference type="STRING" id="880071.Fleli_0540"/>
<comment type="pathway">
    <text evidence="1">Secondary metabolite metabolism; quinolate metabolism.</text>
</comment>
<dbReference type="HOGENOM" id="CLU_039329_1_2_10"/>
<reference evidence="13" key="1">
    <citation type="submission" date="2012-06" db="EMBL/GenBank/DDBJ databases">
        <title>The complete genome of Flexibacter litoralis DSM 6794.</title>
        <authorList>
            <person name="Lucas S."/>
            <person name="Copeland A."/>
            <person name="Lapidus A."/>
            <person name="Glavina del Rio T."/>
            <person name="Dalin E."/>
            <person name="Tice H."/>
            <person name="Bruce D."/>
            <person name="Goodwin L."/>
            <person name="Pitluck S."/>
            <person name="Peters L."/>
            <person name="Ovchinnikova G."/>
            <person name="Lu M."/>
            <person name="Kyrpides N."/>
            <person name="Mavromatis K."/>
            <person name="Ivanova N."/>
            <person name="Brettin T."/>
            <person name="Detter J.C."/>
            <person name="Han C."/>
            <person name="Larimer F."/>
            <person name="Land M."/>
            <person name="Hauser L."/>
            <person name="Markowitz V."/>
            <person name="Cheng J.-F."/>
            <person name="Hugenholtz P."/>
            <person name="Woyke T."/>
            <person name="Wu D."/>
            <person name="Spring S."/>
            <person name="Lang E."/>
            <person name="Kopitz M."/>
            <person name="Brambilla E."/>
            <person name="Klenk H.-P."/>
            <person name="Eisen J.A."/>
        </authorList>
    </citation>
    <scope>NUCLEOTIDE SEQUENCE [LARGE SCALE GENOMIC DNA]</scope>
    <source>
        <strain evidence="13">ATCC 23117 / DSM 6794 / NBRC 15988 / NCIMB 1366 / Sio-4</strain>
    </source>
</reference>
<dbReference type="CDD" id="cd01292">
    <property type="entry name" value="metallo-dependent_hydrolases"/>
    <property type="match status" value="1"/>
</dbReference>
<evidence type="ECO:0000256" key="9">
    <source>
        <dbReference type="ARBA" id="ARBA00023239"/>
    </source>
</evidence>
<keyword evidence="13" id="KW-1185">Reference proteome</keyword>
<dbReference type="GO" id="GO:1901606">
    <property type="term" value="P:alpha-amino acid catabolic process"/>
    <property type="evidence" value="ECO:0007669"/>
    <property type="project" value="UniProtKB-ARBA"/>
</dbReference>
<proteinExistence type="inferred from homology"/>
<dbReference type="SUPFAM" id="SSF51556">
    <property type="entry name" value="Metallo-dependent hydrolases"/>
    <property type="match status" value="1"/>
</dbReference>
<evidence type="ECO:0000256" key="2">
    <source>
        <dbReference type="ARBA" id="ARBA00005871"/>
    </source>
</evidence>
<dbReference type="GO" id="GO:0016787">
    <property type="term" value="F:hydrolase activity"/>
    <property type="evidence" value="ECO:0007669"/>
    <property type="project" value="UniProtKB-KW"/>
</dbReference>
<dbReference type="EMBL" id="CP003345">
    <property type="protein sequence ID" value="AFM03007.1"/>
    <property type="molecule type" value="Genomic_DNA"/>
</dbReference>
<comment type="subunit">
    <text evidence="3">Monomer.</text>
</comment>
<dbReference type="GO" id="GO:0170039">
    <property type="term" value="P:proteinogenic amino acid metabolic process"/>
    <property type="evidence" value="ECO:0007669"/>
    <property type="project" value="UniProtKB-ARBA"/>
</dbReference>
<dbReference type="PANTHER" id="PTHR21240">
    <property type="entry name" value="2-AMINO-3-CARBOXYLMUCONATE-6-SEMIALDEHYDE DECARBOXYLASE"/>
    <property type="match status" value="1"/>
</dbReference>
<dbReference type="Gene3D" id="3.20.20.140">
    <property type="entry name" value="Metal-dependent hydrolases"/>
    <property type="match status" value="1"/>
</dbReference>
<dbReference type="FunFam" id="3.20.20.140:FF:000029">
    <property type="entry name" value="2-amino-3-carboxymuconate-6-semialdehyde decarboxylase"/>
    <property type="match status" value="1"/>
</dbReference>
<dbReference type="GO" id="GO:0001760">
    <property type="term" value="F:aminocarboxymuconate-semialdehyde decarboxylase activity"/>
    <property type="evidence" value="ECO:0007669"/>
    <property type="project" value="UniProtKB-EC"/>
</dbReference>
<evidence type="ECO:0000313" key="13">
    <source>
        <dbReference type="Proteomes" id="UP000006054"/>
    </source>
</evidence>
<dbReference type="GO" id="GO:0005829">
    <property type="term" value="C:cytosol"/>
    <property type="evidence" value="ECO:0007669"/>
    <property type="project" value="TreeGrafter"/>
</dbReference>
<gene>
    <name evidence="12" type="ordered locus">Fleli_0540</name>
</gene>
<keyword evidence="9" id="KW-0456">Lyase</keyword>
<dbReference type="InterPro" id="IPR006680">
    <property type="entry name" value="Amidohydro-rel"/>
</dbReference>